<comment type="similarity">
    <text evidence="2 9">Belongs to the MICOS complex subunit Mic13 family.</text>
</comment>
<dbReference type="GeneTree" id="ENSGT00390000002629"/>
<dbReference type="PANTHER" id="PTHR31816">
    <property type="entry name" value="MICOS COMPLEX SUBUNIT MIC13"/>
    <property type="match status" value="1"/>
</dbReference>
<evidence type="ECO:0000256" key="9">
    <source>
        <dbReference type="RuleBase" id="RU363009"/>
    </source>
</evidence>
<evidence type="ECO:0000256" key="4">
    <source>
        <dbReference type="ARBA" id="ARBA00022692"/>
    </source>
</evidence>
<reference evidence="11 12" key="1">
    <citation type="submission" date="2008-02" db="EMBL/GenBank/DDBJ databases">
        <title>A 6x draft sequence assembly of the Pongo pygmaeus abelii genome.</title>
        <authorList>
            <person name="Wilson R.K."/>
            <person name="Mardis E."/>
        </authorList>
    </citation>
    <scope>NUCLEOTIDE SEQUENCE [LARGE SCALE GENOMIC DNA]</scope>
</reference>
<dbReference type="GO" id="GO:0042407">
    <property type="term" value="P:cristae formation"/>
    <property type="evidence" value="ECO:0007669"/>
    <property type="project" value="TreeGrafter"/>
</dbReference>
<keyword evidence="4" id="KW-0812">Transmembrane</keyword>
<dbReference type="InterPro" id="IPR026769">
    <property type="entry name" value="Mic13"/>
</dbReference>
<keyword evidence="5 9" id="KW-0999">Mitochondrion inner membrane</keyword>
<dbReference type="Pfam" id="PF15884">
    <property type="entry name" value="QIL1"/>
    <property type="match status" value="1"/>
</dbReference>
<keyword evidence="7 9" id="KW-0496">Mitochondrion</keyword>
<comment type="function">
    <text evidence="9">Component of the MICOS complex, a large protein complex of the mitochondrial inner membrane that plays crucial roles in the maintenance of crista junctions, inner membrane architecture, and formation of contact sites to the outer membrane.</text>
</comment>
<evidence type="ECO:0000256" key="5">
    <source>
        <dbReference type="ARBA" id="ARBA00022792"/>
    </source>
</evidence>
<gene>
    <name evidence="11" type="primary">MICOS13</name>
</gene>
<keyword evidence="6" id="KW-1133">Transmembrane helix</keyword>
<comment type="subunit">
    <text evidence="9">Component of the mitochondrial contact site and cristae organizing system (MICOS) complex.</text>
</comment>
<sequence>MNRSVLKIMNSSPSPDTPGMPTGRNELPPFRLPGTAHEASLLIPLSTPSSTLTAATRQGEVGPDGQTEQARAGPNYISQEAPRPAALRCETAALLWSLRAARHYDSQGTLRRARKTTPPRGLCGAETGSGGRVECPCAWIRATMVARVWSLMSLSVKVASSRPALHVVKRVLYIIEVWVDGATGSTVLHYRVSPCGRFLIKGSVAGGAVYLVYDQELLGPSDKSQAALQKAGEVVPPAMYQFSQYVCQQTGLQIPQLPAPPKIYFPIRDSWNAGIMTVMSALSVAPSKAREYSKEGWEYVKARTK</sequence>
<protein>
    <recommendedName>
        <fullName evidence="3 9">MICOS complex subunit MIC13</fullName>
    </recommendedName>
</protein>
<evidence type="ECO:0000256" key="10">
    <source>
        <dbReference type="SAM" id="MobiDB-lite"/>
    </source>
</evidence>
<dbReference type="AlphaFoldDB" id="A0A8I5TPH2"/>
<comment type="subcellular location">
    <subcellularLocation>
        <location evidence="1 9">Mitochondrion inner membrane</location>
        <topology evidence="1 9">Single-pass membrane protein</topology>
    </subcellularLocation>
</comment>
<evidence type="ECO:0000256" key="7">
    <source>
        <dbReference type="ARBA" id="ARBA00023128"/>
    </source>
</evidence>
<organism evidence="11 12">
    <name type="scientific">Pongo abelii</name>
    <name type="common">Sumatran orangutan</name>
    <name type="synonym">Pongo pygmaeus abelii</name>
    <dbReference type="NCBI Taxonomy" id="9601"/>
    <lineage>
        <taxon>Eukaryota</taxon>
        <taxon>Metazoa</taxon>
        <taxon>Chordata</taxon>
        <taxon>Craniata</taxon>
        <taxon>Vertebrata</taxon>
        <taxon>Euteleostomi</taxon>
        <taxon>Mammalia</taxon>
        <taxon>Eutheria</taxon>
        <taxon>Euarchontoglires</taxon>
        <taxon>Primates</taxon>
        <taxon>Haplorrhini</taxon>
        <taxon>Catarrhini</taxon>
        <taxon>Hominidae</taxon>
        <taxon>Pongo</taxon>
    </lineage>
</organism>
<reference evidence="11" key="2">
    <citation type="submission" date="2025-08" db="UniProtKB">
        <authorList>
            <consortium name="Ensembl"/>
        </authorList>
    </citation>
    <scope>IDENTIFICATION</scope>
</reference>
<reference evidence="11" key="3">
    <citation type="submission" date="2025-09" db="UniProtKB">
        <authorList>
            <consortium name="Ensembl"/>
        </authorList>
    </citation>
    <scope>IDENTIFICATION</scope>
</reference>
<dbReference type="Proteomes" id="UP000001595">
    <property type="component" value="Chromosome 19"/>
</dbReference>
<accession>A0A8I5TPH2</accession>
<dbReference type="PANTHER" id="PTHR31816:SF3">
    <property type="entry name" value="MICOS COMPLEX SUBUNIT MIC13"/>
    <property type="match status" value="1"/>
</dbReference>
<evidence type="ECO:0000256" key="2">
    <source>
        <dbReference type="ARBA" id="ARBA00006771"/>
    </source>
</evidence>
<keyword evidence="8" id="KW-0472">Membrane</keyword>
<evidence type="ECO:0000313" key="11">
    <source>
        <dbReference type="Ensembl" id="ENSPPYP00000041851.1"/>
    </source>
</evidence>
<evidence type="ECO:0000256" key="3">
    <source>
        <dbReference type="ARBA" id="ARBA00018172"/>
    </source>
</evidence>
<dbReference type="GO" id="GO:0044284">
    <property type="term" value="C:mitochondrial crista junction"/>
    <property type="evidence" value="ECO:0007669"/>
    <property type="project" value="TreeGrafter"/>
</dbReference>
<evidence type="ECO:0000256" key="8">
    <source>
        <dbReference type="ARBA" id="ARBA00023136"/>
    </source>
</evidence>
<proteinExistence type="inferred from homology"/>
<feature type="compositionally biased region" description="Polar residues" evidence="10">
    <location>
        <begin position="1"/>
        <end position="14"/>
    </location>
</feature>
<evidence type="ECO:0000256" key="6">
    <source>
        <dbReference type="ARBA" id="ARBA00022989"/>
    </source>
</evidence>
<feature type="region of interest" description="Disordered" evidence="10">
    <location>
        <begin position="1"/>
        <end position="28"/>
    </location>
</feature>
<dbReference type="Ensembl" id="ENSPPYT00000044082.1">
    <property type="protein sequence ID" value="ENSPPYP00000041851.1"/>
    <property type="gene ID" value="ENSPPYG00000009429.2"/>
</dbReference>
<name>A0A8I5TPH2_PONAB</name>
<keyword evidence="12" id="KW-1185">Reference proteome</keyword>
<dbReference type="GO" id="GO:0061617">
    <property type="term" value="C:MICOS complex"/>
    <property type="evidence" value="ECO:0007669"/>
    <property type="project" value="UniProtKB-UniRule"/>
</dbReference>
<evidence type="ECO:0000313" key="12">
    <source>
        <dbReference type="Proteomes" id="UP000001595"/>
    </source>
</evidence>
<evidence type="ECO:0000256" key="1">
    <source>
        <dbReference type="ARBA" id="ARBA00004434"/>
    </source>
</evidence>